<accession>A0A848GYH9</accession>
<evidence type="ECO:0000313" key="1">
    <source>
        <dbReference type="EMBL" id="NML43217.1"/>
    </source>
</evidence>
<dbReference type="RefSeq" id="WP_169417440.1">
    <property type="nucleotide sequence ID" value="NZ_JABBFX010000001.1"/>
</dbReference>
<gene>
    <name evidence="1" type="ORF">HHL11_05605</name>
</gene>
<comment type="caution">
    <text evidence="1">The sequence shown here is derived from an EMBL/GenBank/DDBJ whole genome shotgun (WGS) entry which is preliminary data.</text>
</comment>
<reference evidence="1 2" key="1">
    <citation type="submission" date="2020-04" db="EMBL/GenBank/DDBJ databases">
        <title>Ramlibacter sp. G-1-2-2 isolated from soil.</title>
        <authorList>
            <person name="Dahal R.H."/>
        </authorList>
    </citation>
    <scope>NUCLEOTIDE SEQUENCE [LARGE SCALE GENOMIC DNA]</scope>
    <source>
        <strain evidence="1 2">G-1-2-2</strain>
    </source>
</reference>
<dbReference type="PROSITE" id="PS51257">
    <property type="entry name" value="PROKAR_LIPOPROTEIN"/>
    <property type="match status" value="1"/>
</dbReference>
<name>A0A848GYH9_9BURK</name>
<dbReference type="Proteomes" id="UP000541185">
    <property type="component" value="Unassembled WGS sequence"/>
</dbReference>
<keyword evidence="2" id="KW-1185">Reference proteome</keyword>
<sequence length="350" mass="38433">MRRAAVLLATLSLAGCGSIGPETVNRDRIQYVSAISDSWKRQMLLNLVRVRYGDVPVFLDVTSVINAYSLDQIVRAEAEAAPPNRGDTYLQFGGSLQYSDKPTITYVPLTGDKFARSIMSPIPVPSVLLLLQSGYPADLVLRFCVNSVNGVENSHGGLVPNAGHPEFAELLQLLREAQRDGLLGFEARTETGRSRTLIQLRTPADGVLAARQQRLRDLLRLRKDAAEYDVGYGSFPRGDIEIAMLTRSILQVMIDVGSYLDTPAVDVEQGRVVAPRQEPEGRGLATPVRVRTGDAAPQDSFVSVAYRGHWFWIDDRDLQSKAAFSFLMLLFSLTETSGTQTAPLITVPAR</sequence>
<dbReference type="EMBL" id="JABBFX010000001">
    <property type="protein sequence ID" value="NML43217.1"/>
    <property type="molecule type" value="Genomic_DNA"/>
</dbReference>
<proteinExistence type="predicted"/>
<protein>
    <submittedName>
        <fullName evidence="1">Uncharacterized protein</fullName>
    </submittedName>
</protein>
<dbReference type="AlphaFoldDB" id="A0A848GYH9"/>
<evidence type="ECO:0000313" key="2">
    <source>
        <dbReference type="Proteomes" id="UP000541185"/>
    </source>
</evidence>
<organism evidence="1 2">
    <name type="scientific">Ramlibacter agri</name>
    <dbReference type="NCBI Taxonomy" id="2728837"/>
    <lineage>
        <taxon>Bacteria</taxon>
        <taxon>Pseudomonadati</taxon>
        <taxon>Pseudomonadota</taxon>
        <taxon>Betaproteobacteria</taxon>
        <taxon>Burkholderiales</taxon>
        <taxon>Comamonadaceae</taxon>
        <taxon>Ramlibacter</taxon>
    </lineage>
</organism>